<evidence type="ECO:0000313" key="2">
    <source>
        <dbReference type="Proteomes" id="UP000298781"/>
    </source>
</evidence>
<gene>
    <name evidence="1" type="ORF">E8M01_13030</name>
</gene>
<name>A0A4D7B4R6_9HYPH</name>
<dbReference type="InterPro" id="IPR046083">
    <property type="entry name" value="DUF6101"/>
</dbReference>
<protein>
    <submittedName>
        <fullName evidence="1">Uncharacterized protein</fullName>
    </submittedName>
</protein>
<dbReference type="Proteomes" id="UP000298781">
    <property type="component" value="Chromosome"/>
</dbReference>
<accession>A0A4D7B4R6</accession>
<dbReference type="OrthoDB" id="8449893at2"/>
<dbReference type="Pfam" id="PF19596">
    <property type="entry name" value="DUF6101"/>
    <property type="match status" value="1"/>
</dbReference>
<dbReference type="EMBL" id="CP039690">
    <property type="protein sequence ID" value="QCI65060.1"/>
    <property type="molecule type" value="Genomic_DNA"/>
</dbReference>
<keyword evidence="2" id="KW-1185">Reference proteome</keyword>
<evidence type="ECO:0000313" key="1">
    <source>
        <dbReference type="EMBL" id="QCI65060.1"/>
    </source>
</evidence>
<reference evidence="1 2" key="1">
    <citation type="submission" date="2019-04" db="EMBL/GenBank/DDBJ databases">
        <title>Phreatobacter aquaticus sp. nov.</title>
        <authorList>
            <person name="Choi A."/>
        </authorList>
    </citation>
    <scope>NUCLEOTIDE SEQUENCE [LARGE SCALE GENOMIC DNA]</scope>
    <source>
        <strain evidence="1 2">KCTC 52518</strain>
    </source>
</reference>
<organism evidence="1 2">
    <name type="scientific">Phreatobacter stygius</name>
    <dbReference type="NCBI Taxonomy" id="1940610"/>
    <lineage>
        <taxon>Bacteria</taxon>
        <taxon>Pseudomonadati</taxon>
        <taxon>Pseudomonadota</taxon>
        <taxon>Alphaproteobacteria</taxon>
        <taxon>Hyphomicrobiales</taxon>
        <taxon>Phreatobacteraceae</taxon>
        <taxon>Phreatobacter</taxon>
    </lineage>
</organism>
<sequence>MQVLRQTVPGGASAGIEALCLDPTRLPARYSVPDEGTDSGDRSIDLFDDRLVIRRTVGGARMKLQLPVTAYRGVAVRIGDGAIHGTDKVEVVLAHGDPSLNVPLFVATDGDDVVAQWQLWARRFALPLLVIEPDGAIREAFERLGQVVLGRPGPRRRRHSALRARRPMALMRRKAGGAVAGRAVHREREIIARS</sequence>
<dbReference type="KEGG" id="pstg:E8M01_13030"/>
<dbReference type="AlphaFoldDB" id="A0A4D7B4R6"/>
<proteinExistence type="predicted"/>